<name>A0A5B8VB13_9BACT</name>
<keyword evidence="1" id="KW-0004">4Fe-4S</keyword>
<evidence type="ECO:0000256" key="3">
    <source>
        <dbReference type="ARBA" id="ARBA00023004"/>
    </source>
</evidence>
<dbReference type="Gene3D" id="3.30.70.20">
    <property type="match status" value="1"/>
</dbReference>
<dbReference type="GO" id="GO:0008616">
    <property type="term" value="P:tRNA queuosine(34) biosynthetic process"/>
    <property type="evidence" value="ECO:0007669"/>
    <property type="project" value="InterPro"/>
</dbReference>
<reference evidence="5 6" key="1">
    <citation type="journal article" date="2016" name="Int. J. Syst. Evol. Microbiol.">
        <title>Panacibacter ginsenosidivorans gen. nov., sp. nov., with ginsenoside converting activity isolated from soil of a ginseng field.</title>
        <authorList>
            <person name="Siddiqi M.Z."/>
            <person name="Muhammad Shafi S."/>
            <person name="Choi K.D."/>
            <person name="Im W.T."/>
        </authorList>
    </citation>
    <scope>NUCLEOTIDE SEQUENCE [LARGE SCALE GENOMIC DNA]</scope>
    <source>
        <strain evidence="5 6">Gsoil1550</strain>
    </source>
</reference>
<evidence type="ECO:0000256" key="1">
    <source>
        <dbReference type="ARBA" id="ARBA00022485"/>
    </source>
</evidence>
<sequence length="318" mass="35615">MKGSETSAPAFSWDDWYQSVGGRTISIAEVDNILYQIKEYQYPKFKGEVNPQQTFFQNAAAASEAIKQKAFALGADEVGVAEIEPSDIYKGREIKEKYAIVVGQKMLWRNFQQVPSHNSAVECLRIYFSLGEVVIQLADYIRSLGYACTVEHPIGDSDVLHIPLALKAGFGELGRHGSIIHPKMGPLFRLGSVITDMPLAIDHPIDAGIAAFCDNCKACRIYCPANAIPDERSVEAGKDHLGNYRYKVDTGKCFPYFAKHNYCSACLPVCVYHHKEWAKDFDGYKTKLFPVVDMQEAPQPTDPDVPKHWYPKIKRDAV</sequence>
<dbReference type="GO" id="GO:0046872">
    <property type="term" value="F:metal ion binding"/>
    <property type="evidence" value="ECO:0007669"/>
    <property type="project" value="UniProtKB-KW"/>
</dbReference>
<keyword evidence="2" id="KW-0479">Metal-binding</keyword>
<organism evidence="5 6">
    <name type="scientific">Panacibacter ginsenosidivorans</name>
    <dbReference type="NCBI Taxonomy" id="1813871"/>
    <lineage>
        <taxon>Bacteria</taxon>
        <taxon>Pseudomonadati</taxon>
        <taxon>Bacteroidota</taxon>
        <taxon>Chitinophagia</taxon>
        <taxon>Chitinophagales</taxon>
        <taxon>Chitinophagaceae</taxon>
        <taxon>Panacibacter</taxon>
    </lineage>
</organism>
<evidence type="ECO:0000256" key="4">
    <source>
        <dbReference type="ARBA" id="ARBA00023014"/>
    </source>
</evidence>
<evidence type="ECO:0000313" key="5">
    <source>
        <dbReference type="EMBL" id="QEC68335.1"/>
    </source>
</evidence>
<dbReference type="OrthoDB" id="9815745at2"/>
<dbReference type="AlphaFoldDB" id="A0A5B8VB13"/>
<protein>
    <submittedName>
        <fullName evidence="5">Uncharacterized protein</fullName>
    </submittedName>
</protein>
<dbReference type="GO" id="GO:0051539">
    <property type="term" value="F:4 iron, 4 sulfur cluster binding"/>
    <property type="evidence" value="ECO:0007669"/>
    <property type="project" value="UniProtKB-KW"/>
</dbReference>
<evidence type="ECO:0000313" key="6">
    <source>
        <dbReference type="Proteomes" id="UP000321533"/>
    </source>
</evidence>
<gene>
    <name evidence="5" type="ORF">FRZ67_13880</name>
</gene>
<dbReference type="SUPFAM" id="SSF54862">
    <property type="entry name" value="4Fe-4S ferredoxins"/>
    <property type="match status" value="1"/>
</dbReference>
<proteinExistence type="predicted"/>
<dbReference type="PANTHER" id="PTHR30002:SF4">
    <property type="entry name" value="EPOXYQUEUOSINE REDUCTASE"/>
    <property type="match status" value="1"/>
</dbReference>
<keyword evidence="4" id="KW-0411">Iron-sulfur</keyword>
<dbReference type="Proteomes" id="UP000321533">
    <property type="component" value="Chromosome"/>
</dbReference>
<accession>A0A5B8VB13</accession>
<dbReference type="EMBL" id="CP042435">
    <property type="protein sequence ID" value="QEC68335.1"/>
    <property type="molecule type" value="Genomic_DNA"/>
</dbReference>
<dbReference type="KEGG" id="pgin:FRZ67_13880"/>
<keyword evidence="6" id="KW-1185">Reference proteome</keyword>
<evidence type="ECO:0000256" key="2">
    <source>
        <dbReference type="ARBA" id="ARBA00022723"/>
    </source>
</evidence>
<dbReference type="RefSeq" id="WP_147190235.1">
    <property type="nucleotide sequence ID" value="NZ_CP042435.1"/>
</dbReference>
<keyword evidence="3" id="KW-0408">Iron</keyword>
<dbReference type="PROSITE" id="PS00198">
    <property type="entry name" value="4FE4S_FER_1"/>
    <property type="match status" value="1"/>
</dbReference>
<dbReference type="PANTHER" id="PTHR30002">
    <property type="entry name" value="EPOXYQUEUOSINE REDUCTASE"/>
    <property type="match status" value="1"/>
</dbReference>
<dbReference type="GO" id="GO:0052693">
    <property type="term" value="F:epoxyqueuosine reductase activity"/>
    <property type="evidence" value="ECO:0007669"/>
    <property type="project" value="TreeGrafter"/>
</dbReference>
<dbReference type="InterPro" id="IPR004453">
    <property type="entry name" value="QueG"/>
</dbReference>
<dbReference type="InterPro" id="IPR017900">
    <property type="entry name" value="4Fe4S_Fe_S_CS"/>
</dbReference>